<dbReference type="SMART" id="SM00645">
    <property type="entry name" value="Pept_C1"/>
    <property type="match status" value="1"/>
</dbReference>
<dbReference type="InterPro" id="IPR013128">
    <property type="entry name" value="Peptidase_C1A"/>
</dbReference>
<reference evidence="3" key="1">
    <citation type="submission" date="2022-07" db="EMBL/GenBank/DDBJ databases">
        <title>Identification and characterization of Bacillus thuringiensis and other Bacillus cereus group isolates from spinach by whole genome sequencing.</title>
        <authorList>
            <person name="Zao X."/>
            <person name="Zervas A."/>
            <person name="Hendriks M."/>
            <person name="Rajkovic A."/>
            <person name="Van Overbeek L."/>
            <person name="Hendriksen N.B."/>
            <person name="Uyttendaele M."/>
        </authorList>
    </citation>
    <scope>NUCLEOTIDE SEQUENCE</scope>
    <source>
        <strain evidence="3">781001F-1</strain>
    </source>
</reference>
<dbReference type="CDD" id="cd02619">
    <property type="entry name" value="Peptidase_C1"/>
    <property type="match status" value="1"/>
</dbReference>
<dbReference type="GO" id="GO:0008234">
    <property type="term" value="F:cysteine-type peptidase activity"/>
    <property type="evidence" value="ECO:0007669"/>
    <property type="project" value="InterPro"/>
</dbReference>
<dbReference type="InterPro" id="IPR025660">
    <property type="entry name" value="Pept_his_AS"/>
</dbReference>
<organism evidence="3 4">
    <name type="scientific">Bacillus cereus</name>
    <dbReference type="NCBI Taxonomy" id="1396"/>
    <lineage>
        <taxon>Bacteria</taxon>
        <taxon>Bacillati</taxon>
        <taxon>Bacillota</taxon>
        <taxon>Bacilli</taxon>
        <taxon>Bacillales</taxon>
        <taxon>Bacillaceae</taxon>
        <taxon>Bacillus</taxon>
        <taxon>Bacillus cereus group</taxon>
    </lineage>
</organism>
<dbReference type="SUPFAM" id="SSF54001">
    <property type="entry name" value="Cysteine proteinases"/>
    <property type="match status" value="1"/>
</dbReference>
<comment type="similarity">
    <text evidence="1">Belongs to the peptidase C1 family.</text>
</comment>
<evidence type="ECO:0000313" key="4">
    <source>
        <dbReference type="Proteomes" id="UP001204643"/>
    </source>
</evidence>
<dbReference type="Gene3D" id="3.90.70.10">
    <property type="entry name" value="Cysteine proteinases"/>
    <property type="match status" value="1"/>
</dbReference>
<dbReference type="InterPro" id="IPR000668">
    <property type="entry name" value="Peptidase_C1A_C"/>
</dbReference>
<feature type="domain" description="Peptidase C1A papain C-terminal" evidence="2">
    <location>
        <begin position="80"/>
        <end position="300"/>
    </location>
</feature>
<dbReference type="RefSeq" id="WP_256425123.1">
    <property type="nucleotide sequence ID" value="NZ_JANHDY010000061.1"/>
</dbReference>
<gene>
    <name evidence="3" type="ORF">NPM19_25570</name>
</gene>
<dbReference type="InterPro" id="IPR038765">
    <property type="entry name" value="Papain-like_cys_pep_sf"/>
</dbReference>
<accession>A0AAW5L4I6</accession>
<evidence type="ECO:0000256" key="1">
    <source>
        <dbReference type="ARBA" id="ARBA00008455"/>
    </source>
</evidence>
<sequence>MKKIWLWMISSILFFSIGIPVHLVAEEKAFDPTDFSTYGLGMKESIGQESAAPYQPPTTYVPKQEWQQLSPSKQKQQKYLPERVDLRSYFPSVRNQGRFSTCVPFAATALREYYIGRDTTARGADISYLSPLYMYYPRGPKDGMRLEEAFQSMQYQGVTPEIERPYDLNPENTAQFQNPITNVQWKQALPYQIRNYQLISQSNMVAQIKQALANRDPVMVGIYVYPNFDATPSSGIVPPVTSKKSRGGHALVVVGYDEKNKWFIVRNSWGEKFGDQGYVYMNYQTLLDMTSGYGFVATPVSYWYPPQGVQVKHTLTRDGKNQFHITALQAQQFDLYRDGTYIKSFWETSMIDEETDPTKEHTYYVMAKNSIGETRSPIIIVPSSQPMPMLQKAN</sequence>
<comment type="caution">
    <text evidence="3">The sequence shown here is derived from an EMBL/GenBank/DDBJ whole genome shotgun (WGS) entry which is preliminary data.</text>
</comment>
<proteinExistence type="inferred from homology"/>
<name>A0AAW5L4I6_BACCE</name>
<evidence type="ECO:0000259" key="2">
    <source>
        <dbReference type="SMART" id="SM00645"/>
    </source>
</evidence>
<dbReference type="AlphaFoldDB" id="A0AAW5L4I6"/>
<evidence type="ECO:0000313" key="3">
    <source>
        <dbReference type="EMBL" id="MCQ6288012.1"/>
    </source>
</evidence>
<dbReference type="Proteomes" id="UP001204643">
    <property type="component" value="Unassembled WGS sequence"/>
</dbReference>
<dbReference type="PROSITE" id="PS00639">
    <property type="entry name" value="THIOL_PROTEASE_HIS"/>
    <property type="match status" value="1"/>
</dbReference>
<dbReference type="EMBL" id="JANHEB010000055">
    <property type="protein sequence ID" value="MCQ6288012.1"/>
    <property type="molecule type" value="Genomic_DNA"/>
</dbReference>
<dbReference type="GO" id="GO:0006508">
    <property type="term" value="P:proteolysis"/>
    <property type="evidence" value="ECO:0007669"/>
    <property type="project" value="InterPro"/>
</dbReference>
<protein>
    <submittedName>
        <fullName evidence="3">C1 family peptidase</fullName>
    </submittedName>
</protein>
<dbReference type="Pfam" id="PF00112">
    <property type="entry name" value="Peptidase_C1"/>
    <property type="match status" value="1"/>
</dbReference>
<dbReference type="PANTHER" id="PTHR12411">
    <property type="entry name" value="CYSTEINE PROTEASE FAMILY C1-RELATED"/>
    <property type="match status" value="1"/>
</dbReference>